<dbReference type="Gene3D" id="3.40.50.10810">
    <property type="entry name" value="Tandem AAA-ATPase domain"/>
    <property type="match status" value="1"/>
</dbReference>
<dbReference type="InterPro" id="IPR027417">
    <property type="entry name" value="P-loop_NTPase"/>
</dbReference>
<gene>
    <name evidence="3" type="ORF">TRITD_2Av1G061710</name>
</gene>
<dbReference type="PROSITE" id="PS51194">
    <property type="entry name" value="HELICASE_CTER"/>
    <property type="match status" value="1"/>
</dbReference>
<dbReference type="InterPro" id="IPR049730">
    <property type="entry name" value="SNF2/RAD54-like_C"/>
</dbReference>
<dbReference type="GO" id="GO:0006281">
    <property type="term" value="P:DNA repair"/>
    <property type="evidence" value="ECO:0007669"/>
    <property type="project" value="TreeGrafter"/>
</dbReference>
<evidence type="ECO:0000313" key="3">
    <source>
        <dbReference type="EMBL" id="VAH28308.1"/>
    </source>
</evidence>
<protein>
    <recommendedName>
        <fullName evidence="2">Helicase C-terminal domain-containing protein</fullName>
    </recommendedName>
</protein>
<dbReference type="EMBL" id="LT934113">
    <property type="protein sequence ID" value="VAH28308.1"/>
    <property type="molecule type" value="Genomic_DNA"/>
</dbReference>
<dbReference type="InterPro" id="IPR038718">
    <property type="entry name" value="SNF2-like_sf"/>
</dbReference>
<dbReference type="InterPro" id="IPR000330">
    <property type="entry name" value="SNF2_N"/>
</dbReference>
<dbReference type="GO" id="GO:0016787">
    <property type="term" value="F:hydrolase activity"/>
    <property type="evidence" value="ECO:0007669"/>
    <property type="project" value="UniProtKB-KW"/>
</dbReference>
<keyword evidence="1" id="KW-0378">Hydrolase</keyword>
<dbReference type="Gene3D" id="3.40.50.300">
    <property type="entry name" value="P-loop containing nucleotide triphosphate hydrolases"/>
    <property type="match status" value="1"/>
</dbReference>
<dbReference type="SUPFAM" id="SSF52540">
    <property type="entry name" value="P-loop containing nucleoside triphosphate hydrolases"/>
    <property type="match status" value="2"/>
</dbReference>
<dbReference type="GO" id="GO:0031297">
    <property type="term" value="P:replication fork processing"/>
    <property type="evidence" value="ECO:0007669"/>
    <property type="project" value="TreeGrafter"/>
</dbReference>
<evidence type="ECO:0000313" key="4">
    <source>
        <dbReference type="Proteomes" id="UP000324705"/>
    </source>
</evidence>
<proteinExistence type="predicted"/>
<dbReference type="Gramene" id="TRITD2Av1G061710.10">
    <property type="protein sequence ID" value="TRITD2Av1G061710.10"/>
    <property type="gene ID" value="TRITD2Av1G061710"/>
</dbReference>
<accession>A0A9R1R4X3</accession>
<keyword evidence="4" id="KW-1185">Reference proteome</keyword>
<dbReference type="AlphaFoldDB" id="A0A9R1R4X3"/>
<name>A0A9R1R4X3_TRITD</name>
<evidence type="ECO:0000259" key="2">
    <source>
        <dbReference type="PROSITE" id="PS51194"/>
    </source>
</evidence>
<dbReference type="SMART" id="SM00487">
    <property type="entry name" value="DEXDc"/>
    <property type="match status" value="1"/>
</dbReference>
<dbReference type="GO" id="GO:0043596">
    <property type="term" value="C:nuclear replication fork"/>
    <property type="evidence" value="ECO:0007669"/>
    <property type="project" value="TreeGrafter"/>
</dbReference>
<dbReference type="GO" id="GO:0005524">
    <property type="term" value="F:ATP binding"/>
    <property type="evidence" value="ECO:0007669"/>
    <property type="project" value="InterPro"/>
</dbReference>
<dbReference type="PANTHER" id="PTHR45766">
    <property type="entry name" value="DNA ANNEALING HELICASE AND ENDONUCLEASE ZRANB3 FAMILY MEMBER"/>
    <property type="match status" value="1"/>
</dbReference>
<evidence type="ECO:0000256" key="1">
    <source>
        <dbReference type="ARBA" id="ARBA00022801"/>
    </source>
</evidence>
<sequence length="682" mass="76666">MESWGEGMGAAKLQGDKNVQLALHLTAVLSVLVHQMKMLFLCGSSLFVDRFSVVLVIVMTMPTFHFVLHVQSICSKVCSPDEFQVTVGRTEGKAFPGEADCLRAVEDCVASAVPFSTTQSQSGHISSVFKLVHYELVLQCLRKLTGVVVQDIPYRTRRAVQNAGTNCGSDKEVDELLMKLPRRLQDALLPFQLEGVKFGLRRQGRCLIADEMGLGKTLQAIAIACCFKDEGPLLIVCPAVLRYTWAEELERWDPSFLPKDIHLGTDSEFHYSRVNFTDVKPGDNRPFDIYHQINMLCPRLLGDDKFEFAKTYCSLHVAQSSQGKIYQDFSKGARLTELNVLLSQTLMIRRLKEHLLNELPPKRRQIIRLKLKALNSRTATSIIQGDYNSTYSSSDAPIIASSEISNDCEEAKEGKDDSCKKSPRHFSPQEIGIAKIPGFSQWFSNHLMHDNLDAQSSCQKTLIFAHHLKVLDGVQVFLSEKEIKFVRIDGSALPRERKEAVDSFRLNPEVKVAIIGITAGGVGLDFSSAQNVVFLELPRSSSDLLQAEDRAHRRGQTNAVNIYIFCAKNTSDEPQWLRLNQSLFRVSSVVNGKKDAIREIEVDQVYHLGEISNTKERPEIEFLPNCGAADSACAPYPLRMKAFIQECNILQVQQYMKIQFAIVFLFHQLSLALQVHEVNQRR</sequence>
<dbReference type="SMART" id="SM00490">
    <property type="entry name" value="HELICc"/>
    <property type="match status" value="1"/>
</dbReference>
<dbReference type="Pfam" id="PF00271">
    <property type="entry name" value="Helicase_C"/>
    <property type="match status" value="1"/>
</dbReference>
<dbReference type="GO" id="GO:0004520">
    <property type="term" value="F:DNA endonuclease activity"/>
    <property type="evidence" value="ECO:0007669"/>
    <property type="project" value="TreeGrafter"/>
</dbReference>
<feature type="domain" description="Helicase C-terminal" evidence="2">
    <location>
        <begin position="451"/>
        <end position="601"/>
    </location>
</feature>
<dbReference type="Pfam" id="PF00176">
    <property type="entry name" value="SNF2-rel_dom"/>
    <property type="match status" value="1"/>
</dbReference>
<dbReference type="Proteomes" id="UP000324705">
    <property type="component" value="Chromosome 2A"/>
</dbReference>
<dbReference type="InterPro" id="IPR014001">
    <property type="entry name" value="Helicase_ATP-bd"/>
</dbReference>
<dbReference type="InterPro" id="IPR001650">
    <property type="entry name" value="Helicase_C-like"/>
</dbReference>
<reference evidence="3 4" key="1">
    <citation type="submission" date="2017-09" db="EMBL/GenBank/DDBJ databases">
        <authorList>
            <consortium name="International Durum Wheat Genome Sequencing Consortium (IDWGSC)"/>
            <person name="Milanesi L."/>
        </authorList>
    </citation>
    <scope>NUCLEOTIDE SEQUENCE [LARGE SCALE GENOMIC DNA]</scope>
    <source>
        <strain evidence="4">cv. Svevo</strain>
    </source>
</reference>
<organism evidence="3 4">
    <name type="scientific">Triticum turgidum subsp. durum</name>
    <name type="common">Durum wheat</name>
    <name type="synonym">Triticum durum</name>
    <dbReference type="NCBI Taxonomy" id="4567"/>
    <lineage>
        <taxon>Eukaryota</taxon>
        <taxon>Viridiplantae</taxon>
        <taxon>Streptophyta</taxon>
        <taxon>Embryophyta</taxon>
        <taxon>Tracheophyta</taxon>
        <taxon>Spermatophyta</taxon>
        <taxon>Magnoliopsida</taxon>
        <taxon>Liliopsida</taxon>
        <taxon>Poales</taxon>
        <taxon>Poaceae</taxon>
        <taxon>BOP clade</taxon>
        <taxon>Pooideae</taxon>
        <taxon>Triticodae</taxon>
        <taxon>Triticeae</taxon>
        <taxon>Triticinae</taxon>
        <taxon>Triticum</taxon>
    </lineage>
</organism>
<dbReference type="PANTHER" id="PTHR45766:SF5">
    <property type="entry name" value="SNF2 DOMAIN-CONTAINING PROTEIN _ HELICASE DOMAIN-CONTAINING PROTEIN _ HNH ENDONUCLEASE DOMAIN-CONTAINING PROTEIN"/>
    <property type="match status" value="1"/>
</dbReference>
<dbReference type="CDD" id="cd18793">
    <property type="entry name" value="SF2_C_SNF"/>
    <property type="match status" value="1"/>
</dbReference>